<reference evidence="1" key="1">
    <citation type="journal article" date="2011" name="PLoS Genet.">
        <title>Parallel evolution of a type IV secretion system in radiating lineages of the host-restricted bacterial pathogen Bartonella.</title>
        <authorList>
            <person name="Engel P."/>
            <person name="Salzburger W."/>
            <person name="Liesch M."/>
            <person name="Chang C.C."/>
            <person name="Maruyama S."/>
            <person name="Lanz C."/>
            <person name="Calteau A."/>
            <person name="Lajus A."/>
            <person name="Medigue C."/>
            <person name="Schuster S.C."/>
            <person name="Dehio C."/>
        </authorList>
    </citation>
    <scope>NUCLEOTIDE SEQUENCE</scope>
    <source>
        <strain evidence="1">R1</strain>
    </source>
</reference>
<accession>E6Z0T8</accession>
<gene>
    <name evidence="1" type="ORF">BARSC_170001</name>
</gene>
<name>E6Z0T8_BARSR</name>
<dbReference type="EMBL" id="FN645522">
    <property type="protein sequence ID" value="CBI82726.1"/>
    <property type="molecule type" value="Genomic_DNA"/>
</dbReference>
<protein>
    <submittedName>
        <fullName evidence="1">Uncharacterized protein</fullName>
    </submittedName>
</protein>
<organism evidence="1">
    <name type="scientific">Bartonella schoenbuchensis (strain DSM 13525 / NCTC 13165 / R1)</name>
    <dbReference type="NCBI Taxonomy" id="687861"/>
    <lineage>
        <taxon>Bacteria</taxon>
        <taxon>Pseudomonadati</taxon>
        <taxon>Pseudomonadota</taxon>
        <taxon>Alphaproteobacteria</taxon>
        <taxon>Hyphomicrobiales</taxon>
        <taxon>Bartonellaceae</taxon>
        <taxon>Bartonella</taxon>
    </lineage>
</organism>
<evidence type="ECO:0000313" key="1">
    <source>
        <dbReference type="EMBL" id="CBI82726.1"/>
    </source>
</evidence>
<dbReference type="AlphaFoldDB" id="E6Z0T8"/>
<sequence>MSDYKRDYYFSIKLKPAPMPQWPPVVVADMLERIFPSSDV</sequence>
<proteinExistence type="predicted"/>